<keyword evidence="2" id="KW-1133">Transmembrane helix</keyword>
<evidence type="ECO:0000313" key="4">
    <source>
        <dbReference type="Proteomes" id="UP000198122"/>
    </source>
</evidence>
<protein>
    <recommendedName>
        <fullName evidence="5">FAR-17a/AIG1-like protein</fullName>
    </recommendedName>
</protein>
<evidence type="ECO:0000313" key="3">
    <source>
        <dbReference type="EMBL" id="SNC65122.1"/>
    </source>
</evidence>
<feature type="transmembrane region" description="Helical" evidence="2">
    <location>
        <begin position="158"/>
        <end position="175"/>
    </location>
</feature>
<keyword evidence="2" id="KW-0472">Membrane</keyword>
<feature type="transmembrane region" description="Helical" evidence="2">
    <location>
        <begin position="187"/>
        <end position="206"/>
    </location>
</feature>
<organism evidence="3 4">
    <name type="scientific">Kytococcus aerolatus</name>
    <dbReference type="NCBI Taxonomy" id="592308"/>
    <lineage>
        <taxon>Bacteria</taxon>
        <taxon>Bacillati</taxon>
        <taxon>Actinomycetota</taxon>
        <taxon>Actinomycetes</taxon>
        <taxon>Micrococcales</taxon>
        <taxon>Kytococcaceae</taxon>
        <taxon>Kytococcus</taxon>
    </lineage>
</organism>
<dbReference type="NCBIfam" id="NF038065">
    <property type="entry name" value="Pr6Pr"/>
    <property type="match status" value="1"/>
</dbReference>
<dbReference type="InterPro" id="IPR049713">
    <property type="entry name" value="Pr6Pr-like"/>
</dbReference>
<sequence>MAGGRSGLSGVAPTWRMVALVAGAGVVATVALSTSGIEAVPPERTSEFGGHPAGWAGVPARLVDALSYFTIWSNVVVALAAGALARRGTRGEGTTAAGGPTRRGAREDAPGRAGRRHHPWLPVLLLDALLMITITALVYWVVLAPTTEVRGLEHVTNPWIHGLTPLLALGTWWLVGPRRLLRWGHVPRALVIPLVWVAWTLARGAATGTYPYGFLDVVDLGAARAGLNVLGVLALGLVLAAGFVGLDRARGRG</sequence>
<dbReference type="Proteomes" id="UP000198122">
    <property type="component" value="Unassembled WGS sequence"/>
</dbReference>
<keyword evidence="2" id="KW-0812">Transmembrane</keyword>
<gene>
    <name evidence="3" type="ORF">SAMN05445756_1254</name>
</gene>
<accession>A0A212TGH2</accession>
<dbReference type="EMBL" id="FYEZ01000001">
    <property type="protein sequence ID" value="SNC65122.1"/>
    <property type="molecule type" value="Genomic_DNA"/>
</dbReference>
<evidence type="ECO:0008006" key="5">
    <source>
        <dbReference type="Google" id="ProtNLM"/>
    </source>
</evidence>
<name>A0A212TGH2_9MICO</name>
<feature type="compositionally biased region" description="Low complexity" evidence="1">
    <location>
        <begin position="89"/>
        <end position="102"/>
    </location>
</feature>
<dbReference type="AlphaFoldDB" id="A0A212TGH2"/>
<feature type="transmembrane region" description="Helical" evidence="2">
    <location>
        <begin position="120"/>
        <end position="142"/>
    </location>
</feature>
<evidence type="ECO:0000256" key="2">
    <source>
        <dbReference type="SAM" id="Phobius"/>
    </source>
</evidence>
<proteinExistence type="predicted"/>
<keyword evidence="4" id="KW-1185">Reference proteome</keyword>
<feature type="region of interest" description="Disordered" evidence="1">
    <location>
        <begin position="89"/>
        <end position="114"/>
    </location>
</feature>
<evidence type="ECO:0000256" key="1">
    <source>
        <dbReference type="SAM" id="MobiDB-lite"/>
    </source>
</evidence>
<feature type="transmembrane region" description="Helical" evidence="2">
    <location>
        <begin position="65"/>
        <end position="85"/>
    </location>
</feature>
<reference evidence="3 4" key="1">
    <citation type="submission" date="2017-06" db="EMBL/GenBank/DDBJ databases">
        <authorList>
            <person name="Kim H.J."/>
            <person name="Triplett B.A."/>
        </authorList>
    </citation>
    <scope>NUCLEOTIDE SEQUENCE [LARGE SCALE GENOMIC DNA]</scope>
    <source>
        <strain evidence="3 4">DSM 22179</strain>
    </source>
</reference>
<feature type="transmembrane region" description="Helical" evidence="2">
    <location>
        <begin position="226"/>
        <end position="246"/>
    </location>
</feature>